<feature type="compositionally biased region" description="Basic and acidic residues" evidence="1">
    <location>
        <begin position="124"/>
        <end position="148"/>
    </location>
</feature>
<dbReference type="PANTHER" id="PTHR32385">
    <property type="entry name" value="MANNOSYL PHOSPHORYLINOSITOL CERAMIDE SYNTHASE"/>
    <property type="match status" value="1"/>
</dbReference>
<keyword evidence="4" id="KW-1185">Reference proteome</keyword>
<keyword evidence="2" id="KW-1133">Transmembrane helix</keyword>
<protein>
    <submittedName>
        <fullName evidence="3">Uncharacterized protein</fullName>
    </submittedName>
</protein>
<organism evidence="3 4">
    <name type="scientific">Vitrella brassicaformis (strain CCMP3155)</name>
    <dbReference type="NCBI Taxonomy" id="1169540"/>
    <lineage>
        <taxon>Eukaryota</taxon>
        <taxon>Sar</taxon>
        <taxon>Alveolata</taxon>
        <taxon>Colpodellida</taxon>
        <taxon>Vitrellaceae</taxon>
        <taxon>Vitrella</taxon>
    </lineage>
</organism>
<dbReference type="VEuPathDB" id="CryptoDB:Vbra_2780"/>
<dbReference type="GO" id="GO:0051999">
    <property type="term" value="P:mannosyl-inositol phosphorylceramide biosynthetic process"/>
    <property type="evidence" value="ECO:0007669"/>
    <property type="project" value="TreeGrafter"/>
</dbReference>
<dbReference type="SUPFAM" id="SSF53448">
    <property type="entry name" value="Nucleotide-diphospho-sugar transferases"/>
    <property type="match status" value="1"/>
</dbReference>
<dbReference type="InParanoid" id="A0A0G4EML1"/>
<dbReference type="InterPro" id="IPR051706">
    <property type="entry name" value="Glycosyltransferase_domain"/>
</dbReference>
<dbReference type="GO" id="GO:0016020">
    <property type="term" value="C:membrane"/>
    <property type="evidence" value="ECO:0007669"/>
    <property type="project" value="GOC"/>
</dbReference>
<sequence>MPAQFSSTPLVPKHRRPAHRLPRPPCLLHCWLTLFSLCVASLLVTLIHLQSHAAMMHTLDADEAVVEWLAPRTSSTKTVASGTAYGEWRVPYNTTDLPATNFDDWLTKDDLIRVLYQTPYAREQAARAEGGDRGGSGDRGSDDGRNDVKDDGVIFFSSAYNGSESTREALMRSRQQSGQGKTKKRTQKAKKKEMLLMGYESRWTPPVDERIGCGQSGLIPRILHTSWPDRNIPQRFKPYLDACYALHPSPTFQQHFYTHSGIRRLVKRHFPHLLDAFDALDDGRKDDVGRAVVVWVHGGVYMDMAFDCVRSIEDLLDHAEEGARDIVLGQHNPVQAHLVEQMTNFRGPPVPVSHALIAASPRHPLLLTYINATMDTQSAARSASQAMTMAVEQSIRRERQDTECSMDPALERLGSVLVVPYTHLHPEVPSASHVYSGKCRMGVNQPGRARRTHRYTFDTTSSWGWSNRSEAGGRMEVLSFVYDDLADKEWAVSGCGLLSEAMRDPLMFYSNETYAVLHYDARNESHGAGRDESEAAVDVADLTEGSAELLVMS</sequence>
<evidence type="ECO:0000256" key="1">
    <source>
        <dbReference type="SAM" id="MobiDB-lite"/>
    </source>
</evidence>
<feature type="region of interest" description="Disordered" evidence="1">
    <location>
        <begin position="123"/>
        <end position="148"/>
    </location>
</feature>
<dbReference type="GO" id="GO:0000030">
    <property type="term" value="F:mannosyltransferase activity"/>
    <property type="evidence" value="ECO:0007669"/>
    <property type="project" value="TreeGrafter"/>
</dbReference>
<dbReference type="PhylomeDB" id="A0A0G4EML1"/>
<dbReference type="PANTHER" id="PTHR32385:SF15">
    <property type="entry name" value="INOSITOL PHOSPHOCERAMIDE MANNOSYLTRANSFERASE 1"/>
    <property type="match status" value="1"/>
</dbReference>
<name>A0A0G4EML1_VITBC</name>
<accession>A0A0G4EML1</accession>
<dbReference type="OrthoDB" id="418925at2759"/>
<feature type="transmembrane region" description="Helical" evidence="2">
    <location>
        <begin position="26"/>
        <end position="49"/>
    </location>
</feature>
<feature type="compositionally biased region" description="Basic residues" evidence="1">
    <location>
        <begin position="181"/>
        <end position="190"/>
    </location>
</feature>
<dbReference type="AlphaFoldDB" id="A0A0G4EML1"/>
<evidence type="ECO:0000313" key="3">
    <source>
        <dbReference type="EMBL" id="CEL98810.1"/>
    </source>
</evidence>
<reference evidence="3 4" key="1">
    <citation type="submission" date="2014-11" db="EMBL/GenBank/DDBJ databases">
        <authorList>
            <person name="Zhu J."/>
            <person name="Qi W."/>
            <person name="Song R."/>
        </authorList>
    </citation>
    <scope>NUCLEOTIDE SEQUENCE [LARGE SCALE GENOMIC DNA]</scope>
</reference>
<keyword evidence="2" id="KW-0812">Transmembrane</keyword>
<proteinExistence type="predicted"/>
<keyword evidence="2" id="KW-0472">Membrane</keyword>
<dbReference type="EMBL" id="CDMY01000275">
    <property type="protein sequence ID" value="CEL98810.1"/>
    <property type="molecule type" value="Genomic_DNA"/>
</dbReference>
<gene>
    <name evidence="3" type="ORF">Vbra_2780</name>
</gene>
<dbReference type="Gene3D" id="3.90.550.20">
    <property type="match status" value="1"/>
</dbReference>
<evidence type="ECO:0000313" key="4">
    <source>
        <dbReference type="Proteomes" id="UP000041254"/>
    </source>
</evidence>
<evidence type="ECO:0000256" key="2">
    <source>
        <dbReference type="SAM" id="Phobius"/>
    </source>
</evidence>
<dbReference type="Proteomes" id="UP000041254">
    <property type="component" value="Unassembled WGS sequence"/>
</dbReference>
<feature type="region of interest" description="Disordered" evidence="1">
    <location>
        <begin position="165"/>
        <end position="190"/>
    </location>
</feature>
<dbReference type="InterPro" id="IPR029044">
    <property type="entry name" value="Nucleotide-diphossugar_trans"/>
</dbReference>